<evidence type="ECO:0000313" key="3">
    <source>
        <dbReference type="Proteomes" id="UP000244722"/>
    </source>
</evidence>
<accession>A0A2T6ZRC2</accession>
<keyword evidence="1" id="KW-1133">Transmembrane helix</keyword>
<sequence length="178" mass="19340">MSRLSTKKAFAPRSILHYSPQARVLHSRRGITTAFGNGSHSYSSGNHCLARITDGFKSPTDGCPDGTYKYFSSLSSQNVIGGKIIRDLTALHSEVGAVSASNCTVSNKREYHSNRMDPYPTSPSIWPETSTLLTIFTSVCIVGMVGCLVQFSYCLGILEGSIRITMYNQQQKGSKASS</sequence>
<proteinExistence type="predicted"/>
<keyword evidence="1" id="KW-0812">Transmembrane</keyword>
<dbReference type="EMBL" id="NESQ01000131">
    <property type="protein sequence ID" value="PUU78017.1"/>
    <property type="molecule type" value="Genomic_DNA"/>
</dbReference>
<keyword evidence="3" id="KW-1185">Reference proteome</keyword>
<organism evidence="2 3">
    <name type="scientific">Tuber borchii</name>
    <name type="common">White truffle</name>
    <dbReference type="NCBI Taxonomy" id="42251"/>
    <lineage>
        <taxon>Eukaryota</taxon>
        <taxon>Fungi</taxon>
        <taxon>Dikarya</taxon>
        <taxon>Ascomycota</taxon>
        <taxon>Pezizomycotina</taxon>
        <taxon>Pezizomycetes</taxon>
        <taxon>Pezizales</taxon>
        <taxon>Tuberaceae</taxon>
        <taxon>Tuber</taxon>
    </lineage>
</organism>
<keyword evidence="1" id="KW-0472">Membrane</keyword>
<dbReference type="AlphaFoldDB" id="A0A2T6ZRC2"/>
<evidence type="ECO:0000256" key="1">
    <source>
        <dbReference type="SAM" id="Phobius"/>
    </source>
</evidence>
<dbReference type="Proteomes" id="UP000244722">
    <property type="component" value="Unassembled WGS sequence"/>
</dbReference>
<protein>
    <submittedName>
        <fullName evidence="2">Uncharacterized protein</fullName>
    </submittedName>
</protein>
<reference evidence="2 3" key="1">
    <citation type="submission" date="2017-04" db="EMBL/GenBank/DDBJ databases">
        <title>Draft genome sequence of Tuber borchii Vittad., a whitish edible truffle.</title>
        <authorList>
            <consortium name="DOE Joint Genome Institute"/>
            <person name="Murat C."/>
            <person name="Kuo A."/>
            <person name="Barry K.W."/>
            <person name="Clum A."/>
            <person name="Dockter R.B."/>
            <person name="Fauchery L."/>
            <person name="Iotti M."/>
            <person name="Kohler A."/>
            <person name="Labutti K."/>
            <person name="Lindquist E.A."/>
            <person name="Lipzen A."/>
            <person name="Ohm R.A."/>
            <person name="Wang M."/>
            <person name="Grigoriev I.V."/>
            <person name="Zambonelli A."/>
            <person name="Martin F.M."/>
        </authorList>
    </citation>
    <scope>NUCLEOTIDE SEQUENCE [LARGE SCALE GENOMIC DNA]</scope>
    <source>
        <strain evidence="2 3">Tbo3840</strain>
    </source>
</reference>
<feature type="transmembrane region" description="Helical" evidence="1">
    <location>
        <begin position="132"/>
        <end position="158"/>
    </location>
</feature>
<comment type="caution">
    <text evidence="2">The sequence shown here is derived from an EMBL/GenBank/DDBJ whole genome shotgun (WGS) entry which is preliminary data.</text>
</comment>
<evidence type="ECO:0000313" key="2">
    <source>
        <dbReference type="EMBL" id="PUU78017.1"/>
    </source>
</evidence>
<gene>
    <name evidence="2" type="ORF">B9Z19DRAFT_1127360</name>
</gene>
<name>A0A2T6ZRC2_TUBBO</name>